<dbReference type="FunFam" id="1.10.472.10:FF:000002">
    <property type="entry name" value="Transcription factor IIIB 90 kDa subunit"/>
    <property type="match status" value="1"/>
</dbReference>
<comment type="caution">
    <text evidence="13">The sequence shown here is derived from an EMBL/GenBank/DDBJ whole genome shotgun (WGS) entry which is preliminary data.</text>
</comment>
<dbReference type="SMART" id="SM00385">
    <property type="entry name" value="CYCLIN"/>
    <property type="match status" value="1"/>
</dbReference>
<protein>
    <recommendedName>
        <fullName evidence="12">Cyclin-like domain-containing protein</fullName>
    </recommendedName>
</protein>
<feature type="region of interest" description="Disordered" evidence="11">
    <location>
        <begin position="245"/>
        <end position="267"/>
    </location>
</feature>
<keyword evidence="4" id="KW-0863">Zinc-finger</keyword>
<organism evidence="13 14">
    <name type="scientific">Eschrichtius robustus</name>
    <name type="common">California gray whale</name>
    <name type="synonym">Eschrichtius gibbosus</name>
    <dbReference type="NCBI Taxonomy" id="9764"/>
    <lineage>
        <taxon>Eukaryota</taxon>
        <taxon>Metazoa</taxon>
        <taxon>Chordata</taxon>
        <taxon>Craniata</taxon>
        <taxon>Vertebrata</taxon>
        <taxon>Euteleostomi</taxon>
        <taxon>Mammalia</taxon>
        <taxon>Eutheria</taxon>
        <taxon>Laurasiatheria</taxon>
        <taxon>Artiodactyla</taxon>
        <taxon>Whippomorpha</taxon>
        <taxon>Cetacea</taxon>
        <taxon>Mysticeti</taxon>
        <taxon>Eschrichtiidae</taxon>
        <taxon>Eschrichtius</taxon>
    </lineage>
</organism>
<dbReference type="GO" id="GO:0008270">
    <property type="term" value="F:zinc ion binding"/>
    <property type="evidence" value="ECO:0007669"/>
    <property type="project" value="UniProtKB-KW"/>
</dbReference>
<proteinExistence type="inferred from homology"/>
<feature type="coiled-coil region" evidence="10">
    <location>
        <begin position="211"/>
        <end position="238"/>
    </location>
</feature>
<dbReference type="Gene3D" id="1.20.5.650">
    <property type="entry name" value="Single helix bin"/>
    <property type="match status" value="1"/>
</dbReference>
<evidence type="ECO:0000256" key="3">
    <source>
        <dbReference type="ARBA" id="ARBA00022723"/>
    </source>
</evidence>
<evidence type="ECO:0000256" key="2">
    <source>
        <dbReference type="ARBA" id="ARBA00010857"/>
    </source>
</evidence>
<gene>
    <name evidence="13" type="ORF">J1605_011803</name>
</gene>
<dbReference type="GO" id="GO:0000995">
    <property type="term" value="F:RNA polymerase III general transcription initiation factor activity"/>
    <property type="evidence" value="ECO:0007669"/>
    <property type="project" value="TreeGrafter"/>
</dbReference>
<dbReference type="GO" id="GO:0000126">
    <property type="term" value="C:transcription factor TFIIIB complex"/>
    <property type="evidence" value="ECO:0007669"/>
    <property type="project" value="TreeGrafter"/>
</dbReference>
<keyword evidence="10" id="KW-0175">Coiled coil</keyword>
<feature type="region of interest" description="Disordered" evidence="11">
    <location>
        <begin position="636"/>
        <end position="663"/>
    </location>
</feature>
<evidence type="ECO:0000256" key="6">
    <source>
        <dbReference type="ARBA" id="ARBA00023015"/>
    </source>
</evidence>
<evidence type="ECO:0000256" key="9">
    <source>
        <dbReference type="ARBA" id="ARBA00023242"/>
    </source>
</evidence>
<dbReference type="InterPro" id="IPR000812">
    <property type="entry name" value="TFIIB"/>
</dbReference>
<accession>A0AB34GN89</accession>
<dbReference type="GO" id="GO:0001006">
    <property type="term" value="F:RNA polymerase III type 3 promoter sequence-specific DNA binding"/>
    <property type="evidence" value="ECO:0007669"/>
    <property type="project" value="TreeGrafter"/>
</dbReference>
<dbReference type="SUPFAM" id="SSF47954">
    <property type="entry name" value="Cyclin-like"/>
    <property type="match status" value="1"/>
</dbReference>
<dbReference type="GO" id="GO:0005634">
    <property type="term" value="C:nucleus"/>
    <property type="evidence" value="ECO:0007669"/>
    <property type="project" value="UniProtKB-SubCell"/>
</dbReference>
<comment type="similarity">
    <text evidence="2">Belongs to the TFIIB family.</text>
</comment>
<evidence type="ECO:0000259" key="12">
    <source>
        <dbReference type="SMART" id="SM00385"/>
    </source>
</evidence>
<dbReference type="InterPro" id="IPR011665">
    <property type="entry name" value="BRF1_TBP-bd_dom"/>
</dbReference>
<dbReference type="Pfam" id="PF00382">
    <property type="entry name" value="TFIIB"/>
    <property type="match status" value="1"/>
</dbReference>
<sequence>MRTQAWGPHVPWQGTHVLPTGSTLGAAAARPQCLQLLREAACPGGGLVSEEGGPGEPVRWKDGASWHCTLLFQGAYGWLRCVSSADPCLYIPRFAHLLEFGDKNHEVSMTALRLLQRMKRDWMHTGRRPSGLCGAALLVAARMHDFRRTVKEVISVVKVCESTLRKRLTEFEDTPTSQLTVDEFMKVDLEEECDPPSYTAGQRKLRMKQLEQVLSKQLEEVEGEISSYQDAIEIELENSRPKAKGALASLTKDGESSHVSSPAGSVHPCPALAPPPSFAAPPAAPTVAATHSLADAACGKELTLRPRPTQPSPLPPLPASHRSSCATPFLVWSLAKLPVILAAARPSAALRSVHHLEQVGAILPPESESGVSPSRGSSSESEALPQLGWALCLSGHLTGHVVSFEVLLQTEVAAVFQLRLACFWCLAPSTAGGHAWWSLLCLPRLFLLRFSGSTCLHLPSSGADTGSLSCPRPAVTLTRRCGGAARLLLQFQLFTRFPSGETVGDVSSSTPLPFGYLDHFHVSSVVSRMKGRAWPALAVGRSSDPLPPREPAPEPPSPGKEAAAPASPPLRRGRRLGWRRGGGGRGPRTQVVREIVSLGSVEDTTSSLFGEEDAEDEELEAAASHLNKDFYQELLGGGIPGSSEAAGGPEGGGRPPALESLLGPLPTAASLGISDSIRECISSQSRDPKDASGDGELDLSGIDDLEIDRYILNEAEARVKAELWMRENAEYLREQREKEARIAKERELGIYKEHKPKKSCKRREPIQASTAGEAIEKMLEQKKISSKINYSVLRDLDSKGGGGPHKEDARPQERAGARKLSRRKTPASRSGADPVASVGKRLRPMVSTQPANKKVAVGEALLPSPPSLGAEPVRPTAVVVESGPVSYHPEEDADEEEPDEEDGEPCVSALQMMGGDDYGCDGDDDDGY</sequence>
<dbReference type="InterPro" id="IPR013763">
    <property type="entry name" value="Cyclin-like_dom"/>
</dbReference>
<evidence type="ECO:0000256" key="10">
    <source>
        <dbReference type="SAM" id="Coils"/>
    </source>
</evidence>
<keyword evidence="3" id="KW-0479">Metal-binding</keyword>
<dbReference type="CDD" id="cd20554">
    <property type="entry name" value="CYCLIN_TFIIIB90_rpt2"/>
    <property type="match status" value="1"/>
</dbReference>
<evidence type="ECO:0000256" key="5">
    <source>
        <dbReference type="ARBA" id="ARBA00022833"/>
    </source>
</evidence>
<name>A0AB34GN89_ESCRO</name>
<dbReference type="PANTHER" id="PTHR11618:SF4">
    <property type="entry name" value="TRANSCRIPTION FACTOR IIIB 90 KDA SUBUNIT"/>
    <property type="match status" value="1"/>
</dbReference>
<evidence type="ECO:0000256" key="7">
    <source>
        <dbReference type="ARBA" id="ARBA00023159"/>
    </source>
</evidence>
<reference evidence="13 14" key="1">
    <citation type="submission" date="2022-11" db="EMBL/GenBank/DDBJ databases">
        <title>Whole genome sequence of Eschrichtius robustus ER-17-0199.</title>
        <authorList>
            <person name="Bruniche-Olsen A."/>
            <person name="Black A.N."/>
            <person name="Fields C.J."/>
            <person name="Walden K."/>
            <person name="Dewoody J.A."/>
        </authorList>
    </citation>
    <scope>NUCLEOTIDE SEQUENCE [LARGE SCALE GENOMIC DNA]</scope>
    <source>
        <strain evidence="13">ER-17-0199</strain>
        <tissue evidence="13">Blubber</tissue>
    </source>
</reference>
<feature type="compositionally biased region" description="Pro residues" evidence="11">
    <location>
        <begin position="545"/>
        <end position="558"/>
    </location>
</feature>
<feature type="region of interest" description="Disordered" evidence="11">
    <location>
        <begin position="679"/>
        <end position="699"/>
    </location>
</feature>
<dbReference type="InterPro" id="IPR013150">
    <property type="entry name" value="TFIIB_cyclin"/>
</dbReference>
<dbReference type="GO" id="GO:0070897">
    <property type="term" value="P:transcription preinitiation complex assembly"/>
    <property type="evidence" value="ECO:0007669"/>
    <property type="project" value="InterPro"/>
</dbReference>
<feature type="region of interest" description="Disordered" evidence="11">
    <location>
        <begin position="794"/>
        <end position="928"/>
    </location>
</feature>
<evidence type="ECO:0000313" key="13">
    <source>
        <dbReference type="EMBL" id="KAJ8780200.1"/>
    </source>
</evidence>
<keyword evidence="8" id="KW-0804">Transcription</keyword>
<dbReference type="PANTHER" id="PTHR11618">
    <property type="entry name" value="TRANSCRIPTION INITIATION FACTOR IIB-RELATED"/>
    <property type="match status" value="1"/>
</dbReference>
<dbReference type="Pfam" id="PF07741">
    <property type="entry name" value="BRF1"/>
    <property type="match status" value="1"/>
</dbReference>
<evidence type="ECO:0000256" key="8">
    <source>
        <dbReference type="ARBA" id="ARBA00023163"/>
    </source>
</evidence>
<evidence type="ECO:0000256" key="1">
    <source>
        <dbReference type="ARBA" id="ARBA00004123"/>
    </source>
</evidence>
<keyword evidence="9" id="KW-0539">Nucleus</keyword>
<dbReference type="GO" id="GO:0017025">
    <property type="term" value="F:TBP-class protein binding"/>
    <property type="evidence" value="ECO:0007669"/>
    <property type="project" value="InterPro"/>
</dbReference>
<keyword evidence="5" id="KW-0862">Zinc</keyword>
<keyword evidence="6" id="KW-0805">Transcription regulation</keyword>
<dbReference type="Proteomes" id="UP001159641">
    <property type="component" value="Unassembled WGS sequence"/>
</dbReference>
<keyword evidence="7" id="KW-0010">Activator</keyword>
<dbReference type="AlphaFoldDB" id="A0AB34GN89"/>
<dbReference type="Gene3D" id="1.10.472.10">
    <property type="entry name" value="Cyclin-like"/>
    <property type="match status" value="1"/>
</dbReference>
<dbReference type="GO" id="GO:0097550">
    <property type="term" value="C:transcription preinitiation complex"/>
    <property type="evidence" value="ECO:0007669"/>
    <property type="project" value="TreeGrafter"/>
</dbReference>
<comment type="subcellular location">
    <subcellularLocation>
        <location evidence="1">Nucleus</location>
    </subcellularLocation>
</comment>
<dbReference type="EMBL" id="JAIQCJ010002164">
    <property type="protein sequence ID" value="KAJ8780200.1"/>
    <property type="molecule type" value="Genomic_DNA"/>
</dbReference>
<feature type="region of interest" description="Disordered" evidence="11">
    <location>
        <begin position="753"/>
        <end position="772"/>
    </location>
</feature>
<feature type="region of interest" description="Disordered" evidence="11">
    <location>
        <begin position="539"/>
        <end position="590"/>
    </location>
</feature>
<evidence type="ECO:0000256" key="11">
    <source>
        <dbReference type="SAM" id="MobiDB-lite"/>
    </source>
</evidence>
<feature type="compositionally biased region" description="Basic residues" evidence="11">
    <location>
        <begin position="817"/>
        <end position="826"/>
    </location>
</feature>
<dbReference type="InterPro" id="IPR036915">
    <property type="entry name" value="Cyclin-like_sf"/>
</dbReference>
<evidence type="ECO:0000313" key="14">
    <source>
        <dbReference type="Proteomes" id="UP001159641"/>
    </source>
</evidence>
<keyword evidence="14" id="KW-1185">Reference proteome</keyword>
<evidence type="ECO:0000256" key="4">
    <source>
        <dbReference type="ARBA" id="ARBA00022771"/>
    </source>
</evidence>
<feature type="domain" description="Cyclin-like" evidence="12">
    <location>
        <begin position="89"/>
        <end position="173"/>
    </location>
</feature>
<dbReference type="FunFam" id="1.20.5.650:FF:000001">
    <property type="entry name" value="transcription factor IIIB 90 kDa subunit isoform X2"/>
    <property type="match status" value="1"/>
</dbReference>
<feature type="compositionally biased region" description="Basic and acidic residues" evidence="11">
    <location>
        <begin position="794"/>
        <end position="816"/>
    </location>
</feature>
<feature type="compositionally biased region" description="Acidic residues" evidence="11">
    <location>
        <begin position="891"/>
        <end position="904"/>
    </location>
</feature>
<feature type="compositionally biased region" description="Acidic residues" evidence="11">
    <location>
        <begin position="918"/>
        <end position="928"/>
    </location>
</feature>